<dbReference type="Pfam" id="PF01047">
    <property type="entry name" value="MarR"/>
    <property type="match status" value="1"/>
</dbReference>
<evidence type="ECO:0000313" key="6">
    <source>
        <dbReference type="Proteomes" id="UP000036000"/>
    </source>
</evidence>
<keyword evidence="1" id="KW-0805">Transcription regulation</keyword>
<dbReference type="SUPFAM" id="SSF46785">
    <property type="entry name" value="Winged helix' DNA-binding domain"/>
    <property type="match status" value="1"/>
</dbReference>
<dbReference type="Proteomes" id="UP000036000">
    <property type="component" value="Chromosome"/>
</dbReference>
<dbReference type="InterPro" id="IPR036390">
    <property type="entry name" value="WH_DNA-bd_sf"/>
</dbReference>
<dbReference type="EMBL" id="CP012033">
    <property type="protein sequence ID" value="AKP65238.1"/>
    <property type="molecule type" value="Genomic_DNA"/>
</dbReference>
<reference evidence="5 6" key="1">
    <citation type="submission" date="2015-07" db="EMBL/GenBank/DDBJ databases">
        <title>Lactobacillus korensis/26-25/ whole genome sequencing.</title>
        <authorList>
            <person name="Kim M.K."/>
            <person name="Im W.-T."/>
            <person name="Srinivasan S."/>
            <person name="Lee J.-J."/>
        </authorList>
    </citation>
    <scope>NUCLEOTIDE SEQUENCE [LARGE SCALE GENOMIC DNA]</scope>
    <source>
        <strain evidence="5 6">26-25</strain>
    </source>
</reference>
<dbReference type="InterPro" id="IPR000835">
    <property type="entry name" value="HTH_MarR-typ"/>
</dbReference>
<name>A0AAC8UVY2_9LACO</name>
<dbReference type="Gene3D" id="1.10.10.10">
    <property type="entry name" value="Winged helix-like DNA-binding domain superfamily/Winged helix DNA-binding domain"/>
    <property type="match status" value="1"/>
</dbReference>
<dbReference type="PANTHER" id="PTHR42756:SF2">
    <property type="entry name" value="MARR FAMILY REGULATORY PROTEIN"/>
    <property type="match status" value="1"/>
</dbReference>
<keyword evidence="3" id="KW-0804">Transcription</keyword>
<dbReference type="AlphaFoldDB" id="A0AAC8UVY2"/>
<evidence type="ECO:0000313" key="5">
    <source>
        <dbReference type="EMBL" id="AKP65238.1"/>
    </source>
</evidence>
<dbReference type="PANTHER" id="PTHR42756">
    <property type="entry name" value="TRANSCRIPTIONAL REGULATOR, MARR"/>
    <property type="match status" value="1"/>
</dbReference>
<sequence>MAEILRPIGGISRALDAIANREFQRVALTKGQYLYLARVAEHPGIILERLAELLRVDRTSAARAVQKLTQAGLLEKRADDENKKIKRLFVTAQGEQIYPLVKRENDYSNGIALQGFSEAEANQLAKYLQRVDQNVAASWDAVKHGEQRHY</sequence>
<proteinExistence type="predicted"/>
<accession>A0AAC8UVY2</accession>
<feature type="domain" description="HTH marR-type" evidence="4">
    <location>
        <begin position="1"/>
        <end position="133"/>
    </location>
</feature>
<keyword evidence="2" id="KW-0238">DNA-binding</keyword>
<dbReference type="PRINTS" id="PR00598">
    <property type="entry name" value="HTHMARR"/>
</dbReference>
<organism evidence="5 6">
    <name type="scientific">Levilactobacillus koreensis</name>
    <dbReference type="NCBI Taxonomy" id="637971"/>
    <lineage>
        <taxon>Bacteria</taxon>
        <taxon>Bacillati</taxon>
        <taxon>Bacillota</taxon>
        <taxon>Bacilli</taxon>
        <taxon>Lactobacillales</taxon>
        <taxon>Lactobacillaceae</taxon>
        <taxon>Levilactobacillus</taxon>
    </lineage>
</organism>
<dbReference type="GO" id="GO:0003677">
    <property type="term" value="F:DNA binding"/>
    <property type="evidence" value="ECO:0007669"/>
    <property type="project" value="UniProtKB-KW"/>
</dbReference>
<evidence type="ECO:0000256" key="1">
    <source>
        <dbReference type="ARBA" id="ARBA00023015"/>
    </source>
</evidence>
<dbReference type="PROSITE" id="PS50995">
    <property type="entry name" value="HTH_MARR_2"/>
    <property type="match status" value="1"/>
</dbReference>
<evidence type="ECO:0000259" key="4">
    <source>
        <dbReference type="PROSITE" id="PS50995"/>
    </source>
</evidence>
<evidence type="ECO:0000256" key="3">
    <source>
        <dbReference type="ARBA" id="ARBA00023163"/>
    </source>
</evidence>
<dbReference type="SMART" id="SM00347">
    <property type="entry name" value="HTH_MARR"/>
    <property type="match status" value="1"/>
</dbReference>
<dbReference type="GO" id="GO:0003700">
    <property type="term" value="F:DNA-binding transcription factor activity"/>
    <property type="evidence" value="ECO:0007669"/>
    <property type="project" value="InterPro"/>
</dbReference>
<gene>
    <name evidence="5" type="ORF">ABN16_09620</name>
</gene>
<dbReference type="RefSeq" id="WP_048735379.1">
    <property type="nucleotide sequence ID" value="NZ_CP012033.1"/>
</dbReference>
<dbReference type="KEGG" id="lko:ABN16_09620"/>
<evidence type="ECO:0000256" key="2">
    <source>
        <dbReference type="ARBA" id="ARBA00023125"/>
    </source>
</evidence>
<dbReference type="InterPro" id="IPR036388">
    <property type="entry name" value="WH-like_DNA-bd_sf"/>
</dbReference>
<protein>
    <submittedName>
        <fullName evidence="5">MarR family transcriptional regulator</fullName>
    </submittedName>
</protein>
<keyword evidence="6" id="KW-1185">Reference proteome</keyword>